<dbReference type="PANTHER" id="PTHR14226:SF25">
    <property type="entry name" value="PHOSPHOESTERASE"/>
    <property type="match status" value="1"/>
</dbReference>
<evidence type="ECO:0000313" key="6">
    <source>
        <dbReference type="EMBL" id="MDN0075470.1"/>
    </source>
</evidence>
<organism evidence="6 7">
    <name type="scientific">Crenobacter oryzisoli</name>
    <dbReference type="NCBI Taxonomy" id="3056844"/>
    <lineage>
        <taxon>Bacteria</taxon>
        <taxon>Pseudomonadati</taxon>
        <taxon>Pseudomonadota</taxon>
        <taxon>Betaproteobacteria</taxon>
        <taxon>Neisseriales</taxon>
        <taxon>Neisseriaceae</taxon>
        <taxon>Crenobacter</taxon>
    </lineage>
</organism>
<dbReference type="Pfam" id="PF01734">
    <property type="entry name" value="Patatin"/>
    <property type="match status" value="1"/>
</dbReference>
<keyword evidence="7" id="KW-1185">Reference proteome</keyword>
<evidence type="ECO:0000256" key="4">
    <source>
        <dbReference type="PROSITE-ProRule" id="PRU01161"/>
    </source>
</evidence>
<dbReference type="CDD" id="cd07208">
    <property type="entry name" value="Pat_hypo_Ecoli_yjju_like"/>
    <property type="match status" value="1"/>
</dbReference>
<feature type="short sequence motif" description="GXSXG" evidence="4">
    <location>
        <begin position="68"/>
        <end position="72"/>
    </location>
</feature>
<dbReference type="PROSITE" id="PS51635">
    <property type="entry name" value="PNPLA"/>
    <property type="match status" value="1"/>
</dbReference>
<feature type="active site" description="Proton acceptor" evidence="4">
    <location>
        <position position="191"/>
    </location>
</feature>
<evidence type="ECO:0000313" key="7">
    <source>
        <dbReference type="Proteomes" id="UP001168540"/>
    </source>
</evidence>
<dbReference type="InterPro" id="IPR050301">
    <property type="entry name" value="NTE"/>
</dbReference>
<dbReference type="RefSeq" id="WP_289830087.1">
    <property type="nucleotide sequence ID" value="NZ_JAUEDK010000018.1"/>
</dbReference>
<accession>A0ABT7XP10</accession>
<evidence type="ECO:0000256" key="1">
    <source>
        <dbReference type="ARBA" id="ARBA00022801"/>
    </source>
</evidence>
<keyword evidence="1 4" id="KW-0378">Hydrolase</keyword>
<sequence length="330" mass="36686">MLDVSEAVLMGYKISFAAGARAFPNSHPIEYNKIALVCEGGGQRGIFTAGLLDEFLHADFFPFHLMIGSSAGAQNLSAYACGQKGYGRHVITRFTTSPEFFNPLRFLRGGHLIDLDWLVEATSREFPLDMARARQRLVGRELLLCACRSDDFQPVYFPAIETDWLEAIKASSAIPLFYRNGVELDGVRYLDGGVRDAIPVREAYRRGADLIVVIRTTPSGFDEPPPWRRGMQRLLAQSRLKLVVDVVESHESSYLATQAFIDQPPAALRILEIAPSTPLASKILGSSAEALSRDYRIGRLYGRRFVKHVAPLLRQRKDLASVQSTDSLVV</sequence>
<evidence type="ECO:0000256" key="2">
    <source>
        <dbReference type="ARBA" id="ARBA00022963"/>
    </source>
</evidence>
<evidence type="ECO:0000259" key="5">
    <source>
        <dbReference type="PROSITE" id="PS51635"/>
    </source>
</evidence>
<feature type="short sequence motif" description="GXGXXG" evidence="4">
    <location>
        <begin position="40"/>
        <end position="45"/>
    </location>
</feature>
<dbReference type="Pfam" id="PF19890">
    <property type="entry name" value="DUF6363"/>
    <property type="match status" value="1"/>
</dbReference>
<dbReference type="InterPro" id="IPR045943">
    <property type="entry name" value="DUF6363"/>
</dbReference>
<dbReference type="InterPro" id="IPR037483">
    <property type="entry name" value="YjjU-like"/>
</dbReference>
<dbReference type="Proteomes" id="UP001168540">
    <property type="component" value="Unassembled WGS sequence"/>
</dbReference>
<keyword evidence="2 4" id="KW-0442">Lipid degradation</keyword>
<protein>
    <submittedName>
        <fullName evidence="6">DUF6363 domain-containing protein</fullName>
    </submittedName>
</protein>
<proteinExistence type="predicted"/>
<dbReference type="Gene3D" id="3.40.1090.10">
    <property type="entry name" value="Cytosolic phospholipase A2 catalytic domain"/>
    <property type="match status" value="2"/>
</dbReference>
<reference evidence="6" key="1">
    <citation type="submission" date="2023-06" db="EMBL/GenBank/DDBJ databases">
        <authorList>
            <person name="Zhang S."/>
        </authorList>
    </citation>
    <scope>NUCLEOTIDE SEQUENCE</scope>
    <source>
        <strain evidence="6">SG2303</strain>
    </source>
</reference>
<feature type="active site" description="Nucleophile" evidence="4">
    <location>
        <position position="70"/>
    </location>
</feature>
<dbReference type="SUPFAM" id="SSF52151">
    <property type="entry name" value="FabD/lysophospholipase-like"/>
    <property type="match status" value="1"/>
</dbReference>
<feature type="short sequence motif" description="DGA/G" evidence="4">
    <location>
        <begin position="191"/>
        <end position="193"/>
    </location>
</feature>
<gene>
    <name evidence="6" type="ORF">QU481_11260</name>
</gene>
<dbReference type="EMBL" id="JAUEDK010000018">
    <property type="protein sequence ID" value="MDN0075470.1"/>
    <property type="molecule type" value="Genomic_DNA"/>
</dbReference>
<name>A0ABT7XP10_9NEIS</name>
<dbReference type="InterPro" id="IPR002641">
    <property type="entry name" value="PNPLA_dom"/>
</dbReference>
<dbReference type="PANTHER" id="PTHR14226">
    <property type="entry name" value="NEUROPATHY TARGET ESTERASE/SWISS CHEESE D.MELANOGASTER"/>
    <property type="match status" value="1"/>
</dbReference>
<evidence type="ECO:0000256" key="3">
    <source>
        <dbReference type="ARBA" id="ARBA00023098"/>
    </source>
</evidence>
<keyword evidence="3 4" id="KW-0443">Lipid metabolism</keyword>
<feature type="domain" description="PNPLA" evidence="5">
    <location>
        <begin position="36"/>
        <end position="204"/>
    </location>
</feature>
<comment type="caution">
    <text evidence="6">The sequence shown here is derived from an EMBL/GenBank/DDBJ whole genome shotgun (WGS) entry which is preliminary data.</text>
</comment>
<dbReference type="InterPro" id="IPR016035">
    <property type="entry name" value="Acyl_Trfase/lysoPLipase"/>
</dbReference>